<dbReference type="HOGENOM" id="CLU_3252183_0_0_6"/>
<dbReference type="EMBL" id="CP003060">
    <property type="protein sequence ID" value="AEP30828.1"/>
    <property type="molecule type" value="Genomic_DNA"/>
</dbReference>
<accession>G4QMP9</accession>
<proteinExistence type="predicted"/>
<gene>
    <name evidence="1" type="ordered locus">GNIT_2731</name>
</gene>
<evidence type="ECO:0000313" key="1">
    <source>
        <dbReference type="EMBL" id="AEP30828.1"/>
    </source>
</evidence>
<keyword evidence="2" id="KW-1185">Reference proteome</keyword>
<dbReference type="Proteomes" id="UP000009282">
    <property type="component" value="Chromosome"/>
</dbReference>
<dbReference type="AlphaFoldDB" id="G4QMP9"/>
<dbReference type="KEGG" id="gni:GNIT_2731"/>
<organism evidence="1 2">
    <name type="scientific">Glaciecola nitratireducens (strain JCM 12485 / KCTC 12276 / FR1064)</name>
    <dbReference type="NCBI Taxonomy" id="1085623"/>
    <lineage>
        <taxon>Bacteria</taxon>
        <taxon>Pseudomonadati</taxon>
        <taxon>Pseudomonadota</taxon>
        <taxon>Gammaproteobacteria</taxon>
        <taxon>Alteromonadales</taxon>
        <taxon>Alteromonadaceae</taxon>
        <taxon>Brumicola</taxon>
    </lineage>
</organism>
<evidence type="ECO:0000313" key="2">
    <source>
        <dbReference type="Proteomes" id="UP000009282"/>
    </source>
</evidence>
<reference evidence="1 2" key="1">
    <citation type="journal article" date="2011" name="J. Bacteriol.">
        <title>Complete genome sequence of seawater bacterium Glaciecola nitratireducens FR1064T.</title>
        <authorList>
            <person name="Bian F."/>
            <person name="Qin Q.L."/>
            <person name="Xie B.B."/>
            <person name="Shu Y.L."/>
            <person name="Zhang X.Y."/>
            <person name="Yu Y."/>
            <person name="Chen B."/>
            <person name="Chen X.L."/>
            <person name="Zhou B.C."/>
            <person name="Zhang Y.Z."/>
        </authorList>
    </citation>
    <scope>NUCLEOTIDE SEQUENCE [LARGE SCALE GENOMIC DNA]</scope>
    <source>
        <strain evidence="2">JCM 12485 / KCTC 12276 / FR1064</strain>
    </source>
</reference>
<sequence length="42" mass="4795">MIDELNAVFISLNNDLNVQGPWLVSARNQLSRLVKRIVEQIS</sequence>
<dbReference type="STRING" id="1085623.GNIT_2731"/>
<name>G4QMP9_GLANF</name>
<protein>
    <submittedName>
        <fullName evidence="1">Uncharacterized protein</fullName>
    </submittedName>
</protein>